<comment type="caution">
    <text evidence="3">The sequence shown here is derived from an EMBL/GenBank/DDBJ whole genome shotgun (WGS) entry which is preliminary data.</text>
</comment>
<dbReference type="AlphaFoldDB" id="A0A9Q0GEU9"/>
<dbReference type="SUPFAM" id="SSF52777">
    <property type="entry name" value="CoA-dependent acyltransferases"/>
    <property type="match status" value="1"/>
</dbReference>
<keyword evidence="1" id="KW-0808">Transferase</keyword>
<dbReference type="Gene3D" id="3.30.559.10">
    <property type="entry name" value="Chloramphenicol acetyltransferase-like domain"/>
    <property type="match status" value="4"/>
</dbReference>
<dbReference type="GO" id="GO:0016747">
    <property type="term" value="F:acyltransferase activity, transferring groups other than amino-acyl groups"/>
    <property type="evidence" value="ECO:0007669"/>
    <property type="project" value="UniProtKB-ARBA"/>
</dbReference>
<dbReference type="PANTHER" id="PTHR31625">
    <property type="match status" value="1"/>
</dbReference>
<proteinExistence type="predicted"/>
<dbReference type="InterPro" id="IPR023213">
    <property type="entry name" value="CAT-like_dom_sf"/>
</dbReference>
<reference evidence="3" key="2">
    <citation type="journal article" date="2023" name="Plants (Basel)">
        <title>Annotation of the Turnera subulata (Passifloraceae) Draft Genome Reveals the S-Locus Evolved after the Divergence of Turneroideae from Passifloroideae in a Stepwise Manner.</title>
        <authorList>
            <person name="Henning P.M."/>
            <person name="Roalson E.H."/>
            <person name="Mir W."/>
            <person name="McCubbin A.G."/>
            <person name="Shore J.S."/>
        </authorList>
    </citation>
    <scope>NUCLEOTIDE SEQUENCE</scope>
    <source>
        <strain evidence="3">F60SS</strain>
    </source>
</reference>
<evidence type="ECO:0000313" key="4">
    <source>
        <dbReference type="Proteomes" id="UP001141552"/>
    </source>
</evidence>
<gene>
    <name evidence="3" type="ORF">Tsubulata_003965</name>
</gene>
<evidence type="ECO:0000256" key="2">
    <source>
        <dbReference type="ARBA" id="ARBA00023315"/>
    </source>
</evidence>
<protein>
    <submittedName>
        <fullName evidence="3">Uncharacterized protein</fullName>
    </submittedName>
</protein>
<evidence type="ECO:0000313" key="3">
    <source>
        <dbReference type="EMBL" id="KAJ4847537.1"/>
    </source>
</evidence>
<dbReference type="Pfam" id="PF02458">
    <property type="entry name" value="Transferase"/>
    <property type="match status" value="2"/>
</dbReference>
<evidence type="ECO:0000256" key="1">
    <source>
        <dbReference type="ARBA" id="ARBA00022679"/>
    </source>
</evidence>
<dbReference type="OrthoDB" id="1862401at2759"/>
<reference evidence="3" key="1">
    <citation type="submission" date="2022-02" db="EMBL/GenBank/DDBJ databases">
        <authorList>
            <person name="Henning P.M."/>
            <person name="McCubbin A.G."/>
            <person name="Shore J.S."/>
        </authorList>
    </citation>
    <scope>NUCLEOTIDE SEQUENCE</scope>
    <source>
        <strain evidence="3">F60SS</strain>
        <tissue evidence="3">Leaves</tissue>
    </source>
</reference>
<organism evidence="3 4">
    <name type="scientific">Turnera subulata</name>
    <dbReference type="NCBI Taxonomy" id="218843"/>
    <lineage>
        <taxon>Eukaryota</taxon>
        <taxon>Viridiplantae</taxon>
        <taxon>Streptophyta</taxon>
        <taxon>Embryophyta</taxon>
        <taxon>Tracheophyta</taxon>
        <taxon>Spermatophyta</taxon>
        <taxon>Magnoliopsida</taxon>
        <taxon>eudicotyledons</taxon>
        <taxon>Gunneridae</taxon>
        <taxon>Pentapetalae</taxon>
        <taxon>rosids</taxon>
        <taxon>fabids</taxon>
        <taxon>Malpighiales</taxon>
        <taxon>Passifloraceae</taxon>
        <taxon>Turnera</taxon>
    </lineage>
</organism>
<feature type="non-terminal residue" evidence="3">
    <location>
        <position position="1"/>
    </location>
</feature>
<accession>A0A9Q0GEU9</accession>
<keyword evidence="2" id="KW-0012">Acyltransferase</keyword>
<sequence length="802" mass="88222">TRGKGKVKGSNCRFEIKEFSFPFPRSMASLGDNIKVVEVSRVTPYSSGGANESSTDFSVPLTFFDIYWLKFPPVKRICFYKLSTGPSSTPAYFNTVILPKLKHALSLTLPHFLPLSGNLVWPPHAAKPSIVYKPKDGVWLTVAESSTGDDFDRLSSHEPRYAIESHPYVPELSTSNDLAAALSLQITLFPSKGFSIGYAYHHAALDGQSILMFMKAWAHICKFEENPSLLPELTPFLDRTVVQDPEGIDMESLKVWSAIKWPGLDPNPRSLQVLSASKVSPNIVRATFKLTRQEIKKLREKVLSQLNESSTEEDMKQAKLSTFVLAFAYTLVCIVKAKGKEIEKRMQFGFAVDCRARLDPPIPSNYFGSCIGACSSDMEVESLLQENGIICAVERLREMIEGLEKGVLEGTKKFKEVMTREPGTGAIWTAGSTRFDVYRVDFGWGRPVFTEVTTIDRTGAISFTASRDGGGGVEVGVVLNNHDQMEGKVKGRKGIVALKSKELCLFHLHSAWHHQATISNTESSSTPAYFNTVILPKLKHSLSLTLPNFLTVTGNLVWPPHAAKPSIVYRPKGGVSLTVAESSTGDDFDRLTSHEPRYAIESHPYVPELVMSSDFAAALSLQNTLFPSKGFSIGYAYHHAVLDGQNMLMFMKAWAHMCSCDQENPTLMPELTPARLDPPIPSNYFGSCIIGARSSYVEVESLLQENGIISAVEALSEKIKGLEKGVLEGAKEKFKEEMAREPGTGILWTAGSTRFDVYGVDFGWGRPALTEVTSIGRTGAVSFTASREGDGGVEKKHGVGRN</sequence>
<name>A0A9Q0GEU9_9ROSI</name>
<dbReference type="Proteomes" id="UP001141552">
    <property type="component" value="Unassembled WGS sequence"/>
</dbReference>
<dbReference type="InterPro" id="IPR051504">
    <property type="entry name" value="Plant_metabolite_acyltrans"/>
</dbReference>
<dbReference type="EMBL" id="JAKUCV010001129">
    <property type="protein sequence ID" value="KAJ4847537.1"/>
    <property type="molecule type" value="Genomic_DNA"/>
</dbReference>
<keyword evidence="4" id="KW-1185">Reference proteome</keyword>